<protein>
    <submittedName>
        <fullName evidence="1">Uncharacterized protein</fullName>
    </submittedName>
</protein>
<comment type="caution">
    <text evidence="1">The sequence shown here is derived from an EMBL/GenBank/DDBJ whole genome shotgun (WGS) entry which is preliminary data.</text>
</comment>
<dbReference type="Proteomes" id="UP001596395">
    <property type="component" value="Unassembled WGS sequence"/>
</dbReference>
<dbReference type="AlphaFoldDB" id="A0ABD5VFQ9"/>
<evidence type="ECO:0000313" key="2">
    <source>
        <dbReference type="Proteomes" id="UP001596395"/>
    </source>
</evidence>
<proteinExistence type="predicted"/>
<dbReference type="RefSeq" id="WP_336349753.1">
    <property type="nucleotide sequence ID" value="NZ_JAZAQL010000002.1"/>
</dbReference>
<accession>A0ABD5VFQ9</accession>
<evidence type="ECO:0000313" key="1">
    <source>
        <dbReference type="EMBL" id="MFC6952766.1"/>
    </source>
</evidence>
<dbReference type="EMBL" id="JBHSXN010000002">
    <property type="protein sequence ID" value="MFC6952766.1"/>
    <property type="molecule type" value="Genomic_DNA"/>
</dbReference>
<gene>
    <name evidence="1" type="ORF">ACFQGB_07800</name>
</gene>
<keyword evidence="2" id="KW-1185">Reference proteome</keyword>
<organism evidence="1 2">
    <name type="scientific">Halorubellus litoreus</name>
    <dbReference type="NCBI Taxonomy" id="755308"/>
    <lineage>
        <taxon>Archaea</taxon>
        <taxon>Methanobacteriati</taxon>
        <taxon>Methanobacteriota</taxon>
        <taxon>Stenosarchaea group</taxon>
        <taxon>Halobacteria</taxon>
        <taxon>Halobacteriales</taxon>
        <taxon>Halorubellaceae</taxon>
        <taxon>Halorubellus</taxon>
    </lineage>
</organism>
<sequence length="67" mass="7373">MTWNYVAVGQYAAIQAIDCHDPSTGHAVDVRRTSTDTGGQKELEFRIENVDDDTVDAFHFAATNVNS</sequence>
<reference evidence="1 2" key="1">
    <citation type="journal article" date="2019" name="Int. J. Syst. Evol. Microbiol.">
        <title>The Global Catalogue of Microorganisms (GCM) 10K type strain sequencing project: providing services to taxonomists for standard genome sequencing and annotation.</title>
        <authorList>
            <consortium name="The Broad Institute Genomics Platform"/>
            <consortium name="The Broad Institute Genome Sequencing Center for Infectious Disease"/>
            <person name="Wu L."/>
            <person name="Ma J."/>
        </authorList>
    </citation>
    <scope>NUCLEOTIDE SEQUENCE [LARGE SCALE GENOMIC DNA]</scope>
    <source>
        <strain evidence="1 2">GX26</strain>
    </source>
</reference>
<name>A0ABD5VFQ9_9EURY</name>